<evidence type="ECO:0000313" key="2">
    <source>
        <dbReference type="EnsemblPlants" id="PAC:32947146.CDS.1"/>
    </source>
</evidence>
<keyword evidence="3" id="KW-1185">Reference proteome</keyword>
<dbReference type="PROSITE" id="PS00962">
    <property type="entry name" value="RIBOSOMAL_S2_1"/>
    <property type="match status" value="1"/>
</dbReference>
<protein>
    <submittedName>
        <fullName evidence="1 2">Uncharacterized protein</fullName>
    </submittedName>
</protein>
<reference evidence="1 3" key="2">
    <citation type="journal article" date="2018" name="Plant J.">
        <title>The Physcomitrella patens chromosome-scale assembly reveals moss genome structure and evolution.</title>
        <authorList>
            <person name="Lang D."/>
            <person name="Ullrich K.K."/>
            <person name="Murat F."/>
            <person name="Fuchs J."/>
            <person name="Jenkins J."/>
            <person name="Haas F.B."/>
            <person name="Piednoel M."/>
            <person name="Gundlach H."/>
            <person name="Van Bel M."/>
            <person name="Meyberg R."/>
            <person name="Vives C."/>
            <person name="Morata J."/>
            <person name="Symeonidi A."/>
            <person name="Hiss M."/>
            <person name="Muchero W."/>
            <person name="Kamisugi Y."/>
            <person name="Saleh O."/>
            <person name="Blanc G."/>
            <person name="Decker E.L."/>
            <person name="van Gessel N."/>
            <person name="Grimwood J."/>
            <person name="Hayes R.D."/>
            <person name="Graham S.W."/>
            <person name="Gunter L.E."/>
            <person name="McDaniel S.F."/>
            <person name="Hoernstein S.N.W."/>
            <person name="Larsson A."/>
            <person name="Li F.W."/>
            <person name="Perroud P.F."/>
            <person name="Phillips J."/>
            <person name="Ranjan P."/>
            <person name="Rokshar D.S."/>
            <person name="Rothfels C.J."/>
            <person name="Schneider L."/>
            <person name="Shu S."/>
            <person name="Stevenson D.W."/>
            <person name="Thummler F."/>
            <person name="Tillich M."/>
            <person name="Villarreal Aguilar J.C."/>
            <person name="Widiez T."/>
            <person name="Wong G.K."/>
            <person name="Wymore A."/>
            <person name="Zhang Y."/>
            <person name="Zimmer A.D."/>
            <person name="Quatrano R.S."/>
            <person name="Mayer K.F.X."/>
            <person name="Goodstein D."/>
            <person name="Casacuberta J.M."/>
            <person name="Vandepoele K."/>
            <person name="Reski R."/>
            <person name="Cuming A.C."/>
            <person name="Tuskan G.A."/>
            <person name="Maumus F."/>
            <person name="Salse J."/>
            <person name="Schmutz J."/>
            <person name="Rensing S.A."/>
        </authorList>
    </citation>
    <scope>NUCLEOTIDE SEQUENCE [LARGE SCALE GENOMIC DNA]</scope>
    <source>
        <strain evidence="2 3">cv. Gransden 2004</strain>
    </source>
</reference>
<name>A0A2K1IW62_PHYPA</name>
<gene>
    <name evidence="1" type="ORF">PHYPA_025458</name>
</gene>
<organism evidence="1">
    <name type="scientific">Physcomitrium patens</name>
    <name type="common">Spreading-leaved earth moss</name>
    <name type="synonym">Physcomitrella patens</name>
    <dbReference type="NCBI Taxonomy" id="3218"/>
    <lineage>
        <taxon>Eukaryota</taxon>
        <taxon>Viridiplantae</taxon>
        <taxon>Streptophyta</taxon>
        <taxon>Embryophyta</taxon>
        <taxon>Bryophyta</taxon>
        <taxon>Bryophytina</taxon>
        <taxon>Bryopsida</taxon>
        <taxon>Funariidae</taxon>
        <taxon>Funariales</taxon>
        <taxon>Funariaceae</taxon>
        <taxon>Physcomitrium</taxon>
    </lineage>
</organism>
<dbReference type="InParanoid" id="A0A2K1IW62"/>
<evidence type="ECO:0000313" key="1">
    <source>
        <dbReference type="EMBL" id="PNR33514.1"/>
    </source>
</evidence>
<accession>A0A2K1IW62</accession>
<dbReference type="Gramene" id="Pp3c20_22550V3.1">
    <property type="protein sequence ID" value="PAC:32947146.CDS.1"/>
    <property type="gene ID" value="Pp3c20_22550"/>
</dbReference>
<dbReference type="GO" id="GO:0006412">
    <property type="term" value="P:translation"/>
    <property type="evidence" value="ECO:0007669"/>
    <property type="project" value="InterPro"/>
</dbReference>
<proteinExistence type="predicted"/>
<reference evidence="2" key="3">
    <citation type="submission" date="2020-12" db="UniProtKB">
        <authorList>
            <consortium name="EnsemblPlants"/>
        </authorList>
    </citation>
    <scope>IDENTIFICATION</scope>
</reference>
<evidence type="ECO:0000313" key="3">
    <source>
        <dbReference type="Proteomes" id="UP000006727"/>
    </source>
</evidence>
<dbReference type="GO" id="GO:0003735">
    <property type="term" value="F:structural constituent of ribosome"/>
    <property type="evidence" value="ECO:0007669"/>
    <property type="project" value="InterPro"/>
</dbReference>
<dbReference type="Proteomes" id="UP000006727">
    <property type="component" value="Chromosome 20"/>
</dbReference>
<reference evidence="1 3" key="1">
    <citation type="journal article" date="2008" name="Science">
        <title>The Physcomitrella genome reveals evolutionary insights into the conquest of land by plants.</title>
        <authorList>
            <person name="Rensing S."/>
            <person name="Lang D."/>
            <person name="Zimmer A."/>
            <person name="Terry A."/>
            <person name="Salamov A."/>
            <person name="Shapiro H."/>
            <person name="Nishiyama T."/>
            <person name="Perroud P.-F."/>
            <person name="Lindquist E."/>
            <person name="Kamisugi Y."/>
            <person name="Tanahashi T."/>
            <person name="Sakakibara K."/>
            <person name="Fujita T."/>
            <person name="Oishi K."/>
            <person name="Shin-I T."/>
            <person name="Kuroki Y."/>
            <person name="Toyoda A."/>
            <person name="Suzuki Y."/>
            <person name="Hashimoto A."/>
            <person name="Yamaguchi K."/>
            <person name="Sugano A."/>
            <person name="Kohara Y."/>
            <person name="Fujiyama A."/>
            <person name="Anterola A."/>
            <person name="Aoki S."/>
            <person name="Ashton N."/>
            <person name="Barbazuk W.B."/>
            <person name="Barker E."/>
            <person name="Bennetzen J."/>
            <person name="Bezanilla M."/>
            <person name="Blankenship R."/>
            <person name="Cho S.H."/>
            <person name="Dutcher S."/>
            <person name="Estelle M."/>
            <person name="Fawcett J.A."/>
            <person name="Gundlach H."/>
            <person name="Hanada K."/>
            <person name="Heyl A."/>
            <person name="Hicks K.A."/>
            <person name="Hugh J."/>
            <person name="Lohr M."/>
            <person name="Mayer K."/>
            <person name="Melkozernov A."/>
            <person name="Murata T."/>
            <person name="Nelson D."/>
            <person name="Pils B."/>
            <person name="Prigge M."/>
            <person name="Reiss B."/>
            <person name="Renner T."/>
            <person name="Rombauts S."/>
            <person name="Rushton P."/>
            <person name="Sanderfoot A."/>
            <person name="Schween G."/>
            <person name="Shiu S.-H."/>
            <person name="Stueber K."/>
            <person name="Theodoulou F.L."/>
            <person name="Tu H."/>
            <person name="Van de Peer Y."/>
            <person name="Verrier P.J."/>
            <person name="Waters E."/>
            <person name="Wood A."/>
            <person name="Yang L."/>
            <person name="Cove D."/>
            <person name="Cuming A."/>
            <person name="Hasebe M."/>
            <person name="Lucas S."/>
            <person name="Mishler D.B."/>
            <person name="Reski R."/>
            <person name="Grigoriev I."/>
            <person name="Quatrano R.S."/>
            <person name="Boore J.L."/>
        </authorList>
    </citation>
    <scope>NUCLEOTIDE SEQUENCE [LARGE SCALE GENOMIC DNA]</scope>
    <source>
        <strain evidence="2 3">cv. Gransden 2004</strain>
    </source>
</reference>
<sequence length="32" mass="3664">MYTSSLLVIQKLLSTNAYLGHQISTSNFQEYL</sequence>
<dbReference type="GO" id="GO:0005840">
    <property type="term" value="C:ribosome"/>
    <property type="evidence" value="ECO:0007669"/>
    <property type="project" value="InterPro"/>
</dbReference>
<dbReference type="InterPro" id="IPR018130">
    <property type="entry name" value="Ribosomal_uS2_CS"/>
</dbReference>
<dbReference type="EMBL" id="ABEU02000020">
    <property type="protein sequence ID" value="PNR33514.1"/>
    <property type="molecule type" value="Genomic_DNA"/>
</dbReference>
<dbReference type="EnsemblPlants" id="Pp3c20_22550V3.1">
    <property type="protein sequence ID" value="PAC:32947146.CDS.1"/>
    <property type="gene ID" value="Pp3c20_22550"/>
</dbReference>
<dbReference type="AlphaFoldDB" id="A0A2K1IW62"/>